<feature type="chain" id="PRO_5012761007" evidence="1">
    <location>
        <begin position="28"/>
        <end position="84"/>
    </location>
</feature>
<evidence type="ECO:0000256" key="1">
    <source>
        <dbReference type="SAM" id="SignalP"/>
    </source>
</evidence>
<gene>
    <name evidence="2" type="ORF">CES85_4900</name>
</gene>
<dbReference type="SUPFAM" id="SSF51412">
    <property type="entry name" value="Inosine monophosphate dehydrogenase (IMPDH)"/>
    <property type="match status" value="1"/>
</dbReference>
<name>A0A248UBN5_9HYPH</name>
<sequence length="84" mass="8404">MDVLKKLGITLTIIQALMAGVSTPALAAEVCIAGGLGSIGVGATDAAGAKAMIAITVAFTPRQARNAAAERPTRLPPMISTCIL</sequence>
<keyword evidence="2" id="KW-0560">Oxidoreductase</keyword>
<dbReference type="EMBL" id="CP022603">
    <property type="protein sequence ID" value="ASV84108.1"/>
    <property type="molecule type" value="Genomic_DNA"/>
</dbReference>
<dbReference type="Gene3D" id="3.20.20.70">
    <property type="entry name" value="Aldolase class I"/>
    <property type="match status" value="1"/>
</dbReference>
<dbReference type="AlphaFoldDB" id="A0A248UBN5"/>
<proteinExistence type="predicted"/>
<dbReference type="GO" id="GO:0004497">
    <property type="term" value="F:monooxygenase activity"/>
    <property type="evidence" value="ECO:0007669"/>
    <property type="project" value="UniProtKB-KW"/>
</dbReference>
<dbReference type="KEGG" id="och:CES85_4900"/>
<feature type="signal peptide" evidence="1">
    <location>
        <begin position="1"/>
        <end position="27"/>
    </location>
</feature>
<evidence type="ECO:0000313" key="2">
    <source>
        <dbReference type="EMBL" id="ASV84108.1"/>
    </source>
</evidence>
<reference evidence="2 3" key="1">
    <citation type="submission" date="2017-07" db="EMBL/GenBank/DDBJ databases">
        <title>Phylogenetic study on the rhizospheric bacterium Ochrobactrum sp. A44.</title>
        <authorList>
            <person name="Krzyzanowska D.M."/>
            <person name="Ossowicki A."/>
            <person name="Rajewska M."/>
            <person name="Maciag T."/>
            <person name="Kaczynski Z."/>
            <person name="Czerwicka M."/>
            <person name="Jafra S."/>
        </authorList>
    </citation>
    <scope>NUCLEOTIDE SEQUENCE [LARGE SCALE GENOMIC DNA]</scope>
    <source>
        <strain evidence="2 3">A44</strain>
    </source>
</reference>
<protein>
    <submittedName>
        <fullName evidence="2">Nitronate monooxygenase family protein</fullName>
    </submittedName>
</protein>
<dbReference type="InterPro" id="IPR013785">
    <property type="entry name" value="Aldolase_TIM"/>
</dbReference>
<dbReference type="Proteomes" id="UP000215256">
    <property type="component" value="Chromosome 2"/>
</dbReference>
<organism evidence="2 3">
    <name type="scientific">Ochrobactrum quorumnocens</name>
    <dbReference type="NCBI Taxonomy" id="271865"/>
    <lineage>
        <taxon>Bacteria</taxon>
        <taxon>Pseudomonadati</taxon>
        <taxon>Pseudomonadota</taxon>
        <taxon>Alphaproteobacteria</taxon>
        <taxon>Hyphomicrobiales</taxon>
        <taxon>Brucellaceae</taxon>
        <taxon>Brucella/Ochrobactrum group</taxon>
        <taxon>Ochrobactrum</taxon>
    </lineage>
</organism>
<evidence type="ECO:0000313" key="3">
    <source>
        <dbReference type="Proteomes" id="UP000215256"/>
    </source>
</evidence>
<keyword evidence="1" id="KW-0732">Signal</keyword>
<accession>A0A248UBN5</accession>
<keyword evidence="2" id="KW-0503">Monooxygenase</keyword>